<evidence type="ECO:0000313" key="3">
    <source>
        <dbReference type="Proteomes" id="UP000647241"/>
    </source>
</evidence>
<reference evidence="2" key="1">
    <citation type="journal article" date="2014" name="Int. J. Syst. Evol. Microbiol.">
        <title>Complete genome sequence of Corynebacterium casei LMG S-19264T (=DSM 44701T), isolated from a smear-ripened cheese.</title>
        <authorList>
            <consortium name="US DOE Joint Genome Institute (JGI-PGF)"/>
            <person name="Walter F."/>
            <person name="Albersmeier A."/>
            <person name="Kalinowski J."/>
            <person name="Ruckert C."/>
        </authorList>
    </citation>
    <scope>NUCLEOTIDE SEQUENCE</scope>
    <source>
        <strain evidence="2">CGMCC 1.12997</strain>
    </source>
</reference>
<comment type="caution">
    <text evidence="2">The sequence shown here is derived from an EMBL/GenBank/DDBJ whole genome shotgun (WGS) entry which is preliminary data.</text>
</comment>
<dbReference type="PANTHER" id="PTHR30289:SF1">
    <property type="entry name" value="PEBP (PHOSPHATIDYLETHANOLAMINE-BINDING PROTEIN) FAMILY PROTEIN"/>
    <property type="match status" value="1"/>
</dbReference>
<keyword evidence="3" id="KW-1185">Reference proteome</keyword>
<dbReference type="Proteomes" id="UP000647241">
    <property type="component" value="Unassembled WGS sequence"/>
</dbReference>
<dbReference type="InterPro" id="IPR036610">
    <property type="entry name" value="PEBP-like_sf"/>
</dbReference>
<feature type="chain" id="PRO_5037136656" description="PBP family phospholipid-binding protein" evidence="1">
    <location>
        <begin position="19"/>
        <end position="188"/>
    </location>
</feature>
<feature type="signal peptide" evidence="1">
    <location>
        <begin position="1"/>
        <end position="18"/>
    </location>
</feature>
<dbReference type="InterPro" id="IPR008914">
    <property type="entry name" value="PEBP"/>
</dbReference>
<name>A0A917H1F2_9BACT</name>
<dbReference type="NCBIfam" id="TIGR00481">
    <property type="entry name" value="YbhB/YbcL family Raf kinase inhibitor-like protein"/>
    <property type="match status" value="1"/>
</dbReference>
<evidence type="ECO:0000313" key="2">
    <source>
        <dbReference type="EMBL" id="GGG64884.1"/>
    </source>
</evidence>
<dbReference type="CDD" id="cd00865">
    <property type="entry name" value="PEBP_bact_arch"/>
    <property type="match status" value="1"/>
</dbReference>
<proteinExistence type="predicted"/>
<dbReference type="Gene3D" id="3.90.280.10">
    <property type="entry name" value="PEBP-like"/>
    <property type="match status" value="1"/>
</dbReference>
<evidence type="ECO:0000256" key="1">
    <source>
        <dbReference type="SAM" id="SignalP"/>
    </source>
</evidence>
<evidence type="ECO:0008006" key="4">
    <source>
        <dbReference type="Google" id="ProtNLM"/>
    </source>
</evidence>
<protein>
    <recommendedName>
        <fullName evidence="4">PBP family phospholipid-binding protein</fullName>
    </recommendedName>
</protein>
<dbReference type="InterPro" id="IPR005247">
    <property type="entry name" value="YbhB_YbcL/LppC-like"/>
</dbReference>
<sequence>MKSILMCAVLMSSFVATAQTPAAPAAAKPGLTLTSSAFEDGGIIPDRYSRAVEAPVSPKLMWTHVPDGTVSFALILHDPDTSLQKTTNQVLHWMIFNIPGSASELPENVPTTATLTDGSVQAVNTGKKIGYYGMGAPAAGPYHHYTFELFALDTKLSLGPDATQADVLKAMDGHILGKGVLVGRFHRP</sequence>
<gene>
    <name evidence="2" type="ORF">GCM10011585_03130</name>
</gene>
<dbReference type="EMBL" id="BMGT01000001">
    <property type="protein sequence ID" value="GGG64884.1"/>
    <property type="molecule type" value="Genomic_DNA"/>
</dbReference>
<keyword evidence="1" id="KW-0732">Signal</keyword>
<dbReference type="RefSeq" id="WP_188552403.1">
    <property type="nucleotide sequence ID" value="NZ_BMGT01000001.1"/>
</dbReference>
<dbReference type="AlphaFoldDB" id="A0A917H1F2"/>
<dbReference type="Pfam" id="PF01161">
    <property type="entry name" value="PBP"/>
    <property type="match status" value="1"/>
</dbReference>
<dbReference type="SUPFAM" id="SSF49777">
    <property type="entry name" value="PEBP-like"/>
    <property type="match status" value="1"/>
</dbReference>
<accession>A0A917H1F2</accession>
<organism evidence="2 3">
    <name type="scientific">Edaphobacter dinghuensis</name>
    <dbReference type="NCBI Taxonomy" id="1560005"/>
    <lineage>
        <taxon>Bacteria</taxon>
        <taxon>Pseudomonadati</taxon>
        <taxon>Acidobacteriota</taxon>
        <taxon>Terriglobia</taxon>
        <taxon>Terriglobales</taxon>
        <taxon>Acidobacteriaceae</taxon>
        <taxon>Edaphobacter</taxon>
    </lineage>
</organism>
<dbReference type="PANTHER" id="PTHR30289">
    <property type="entry name" value="UNCHARACTERIZED PROTEIN YBCL-RELATED"/>
    <property type="match status" value="1"/>
</dbReference>
<reference evidence="2" key="2">
    <citation type="submission" date="2020-09" db="EMBL/GenBank/DDBJ databases">
        <authorList>
            <person name="Sun Q."/>
            <person name="Zhou Y."/>
        </authorList>
    </citation>
    <scope>NUCLEOTIDE SEQUENCE</scope>
    <source>
        <strain evidence="2">CGMCC 1.12997</strain>
    </source>
</reference>